<gene>
    <name evidence="1" type="ORF">ABT39_MTgene4240</name>
</gene>
<geneLocation type="mitochondrion" evidence="1"/>
<proteinExistence type="predicted"/>
<protein>
    <submittedName>
        <fullName evidence="1">Uncharacterized protein</fullName>
    </submittedName>
</protein>
<dbReference type="EMBL" id="LKAM01000004">
    <property type="protein sequence ID" value="KUM48904.1"/>
    <property type="molecule type" value="Genomic_DNA"/>
</dbReference>
<accession>A0A101M0Q8</accession>
<organism evidence="1">
    <name type="scientific">Picea glauca</name>
    <name type="common">White spruce</name>
    <name type="synonym">Pinus glauca</name>
    <dbReference type="NCBI Taxonomy" id="3330"/>
    <lineage>
        <taxon>Eukaryota</taxon>
        <taxon>Viridiplantae</taxon>
        <taxon>Streptophyta</taxon>
        <taxon>Embryophyta</taxon>
        <taxon>Tracheophyta</taxon>
        <taxon>Spermatophyta</taxon>
        <taxon>Pinopsida</taxon>
        <taxon>Pinidae</taxon>
        <taxon>Conifers I</taxon>
        <taxon>Pinales</taxon>
        <taxon>Pinaceae</taxon>
        <taxon>Picea</taxon>
    </lineage>
</organism>
<comment type="caution">
    <text evidence="1">The sequence shown here is derived from an EMBL/GenBank/DDBJ whole genome shotgun (WGS) entry which is preliminary data.</text>
</comment>
<keyword evidence="1" id="KW-0496">Mitochondrion</keyword>
<dbReference type="AlphaFoldDB" id="A0A101M0Q8"/>
<evidence type="ECO:0000313" key="1">
    <source>
        <dbReference type="EMBL" id="KUM48904.1"/>
    </source>
</evidence>
<reference evidence="1" key="1">
    <citation type="journal article" date="2015" name="Genome Biol. Evol.">
        <title>Organellar Genomes of White Spruce (Picea glauca): Assembly and Annotation.</title>
        <authorList>
            <person name="Jackman S.D."/>
            <person name="Warren R.L."/>
            <person name="Gibb E.A."/>
            <person name="Vandervalk B.P."/>
            <person name="Mohamadi H."/>
            <person name="Chu J."/>
            <person name="Raymond A."/>
            <person name="Pleasance S."/>
            <person name="Coope R."/>
            <person name="Wildung M.R."/>
            <person name="Ritland C.E."/>
            <person name="Bousquet J."/>
            <person name="Jones S.J."/>
            <person name="Bohlmann J."/>
            <person name="Birol I."/>
        </authorList>
    </citation>
    <scope>NUCLEOTIDE SEQUENCE [LARGE SCALE GENOMIC DNA]</scope>
    <source>
        <tissue evidence="1">Flushing bud</tissue>
    </source>
</reference>
<name>A0A101M0Q8_PICGL</name>
<sequence>MFLSKSLRCHSHNSFLRSRCLYTTLLHQQWTSGRDLLLLCSIWSWS</sequence>